<keyword evidence="7 11" id="KW-0274">FAD</keyword>
<evidence type="ECO:0000313" key="13">
    <source>
        <dbReference type="Proteomes" id="UP000610594"/>
    </source>
</evidence>
<evidence type="ECO:0000256" key="8">
    <source>
        <dbReference type="ARBA" id="ARBA00022842"/>
    </source>
</evidence>
<keyword evidence="6 11" id="KW-0479">Metal-binding</keyword>
<name>A0ABX0MK67_9BURK</name>
<dbReference type="InterPro" id="IPR003374">
    <property type="entry name" value="ApbE-like_sf"/>
</dbReference>
<dbReference type="Proteomes" id="UP000610594">
    <property type="component" value="Unassembled WGS sequence"/>
</dbReference>
<evidence type="ECO:0000256" key="1">
    <source>
        <dbReference type="ARBA" id="ARBA00001946"/>
    </source>
</evidence>
<organism evidence="12 13">
    <name type="scientific">Massilia genomosp. 1</name>
    <dbReference type="NCBI Taxonomy" id="2609280"/>
    <lineage>
        <taxon>Bacteria</taxon>
        <taxon>Pseudomonadati</taxon>
        <taxon>Pseudomonadota</taxon>
        <taxon>Betaproteobacteria</taxon>
        <taxon>Burkholderiales</taxon>
        <taxon>Oxalobacteraceae</taxon>
        <taxon>Telluria group</taxon>
        <taxon>Massilia</taxon>
    </lineage>
</organism>
<evidence type="ECO:0000256" key="9">
    <source>
        <dbReference type="ARBA" id="ARBA00031306"/>
    </source>
</evidence>
<keyword evidence="5 11" id="KW-0808">Transferase</keyword>
<dbReference type="PIRSF" id="PIRSF006268">
    <property type="entry name" value="ApbE"/>
    <property type="match status" value="1"/>
</dbReference>
<reference evidence="12 13" key="1">
    <citation type="submission" date="2019-10" db="EMBL/GenBank/DDBJ databases">
        <title>Taxonomy of Antarctic Massilia spp.: description of Massilia rubra sp. nov., Massilia aquatica sp. nov., Massilia mucilaginosa sp. nov., Massilia frigida sp. nov. isolated from streams, lakes and regoliths.</title>
        <authorList>
            <person name="Holochova P."/>
            <person name="Sedlacek I."/>
            <person name="Kralova S."/>
            <person name="Maslanova I."/>
            <person name="Busse H.-J."/>
            <person name="Stankova E."/>
            <person name="Vrbovska V."/>
            <person name="Kovarovic V."/>
            <person name="Bartak M."/>
            <person name="Svec P."/>
            <person name="Pantucek R."/>
        </authorList>
    </citation>
    <scope>NUCLEOTIDE SEQUENCE [LARGE SCALE GENOMIC DNA]</scope>
    <source>
        <strain evidence="12 13">CCM 8694</strain>
    </source>
</reference>
<comment type="cofactor">
    <cofactor evidence="1">
        <name>Mg(2+)</name>
        <dbReference type="ChEBI" id="CHEBI:18420"/>
    </cofactor>
</comment>
<evidence type="ECO:0000256" key="10">
    <source>
        <dbReference type="ARBA" id="ARBA00048540"/>
    </source>
</evidence>
<dbReference type="SUPFAM" id="SSF143631">
    <property type="entry name" value="ApbE-like"/>
    <property type="match status" value="1"/>
</dbReference>
<evidence type="ECO:0000256" key="3">
    <source>
        <dbReference type="ARBA" id="ARBA00016337"/>
    </source>
</evidence>
<dbReference type="PANTHER" id="PTHR30040">
    <property type="entry name" value="THIAMINE BIOSYNTHESIS LIPOPROTEIN APBE"/>
    <property type="match status" value="1"/>
</dbReference>
<comment type="caution">
    <text evidence="12">The sequence shown here is derived from an EMBL/GenBank/DDBJ whole genome shotgun (WGS) entry which is preliminary data.</text>
</comment>
<accession>A0ABX0MK67</accession>
<evidence type="ECO:0000256" key="2">
    <source>
        <dbReference type="ARBA" id="ARBA00011955"/>
    </source>
</evidence>
<dbReference type="Pfam" id="PF02424">
    <property type="entry name" value="ApbE"/>
    <property type="match status" value="1"/>
</dbReference>
<proteinExistence type="inferred from homology"/>
<keyword evidence="4 11" id="KW-0285">Flavoprotein</keyword>
<protein>
    <recommendedName>
        <fullName evidence="3 11">FAD:protein FMN transferase</fullName>
        <ecNumber evidence="2 11">2.7.1.180</ecNumber>
    </recommendedName>
    <alternativeName>
        <fullName evidence="9 11">Flavin transferase</fullName>
    </alternativeName>
</protein>
<comment type="similarity">
    <text evidence="11">Belongs to the ApbE family.</text>
</comment>
<sequence length="298" mass="31522">MHAFPFEAMASRCELRLALPAGIDAEINGAALARLAIDEVRRIERSYSRYRADSIIARINAAAGQDALPCDDETNALLDYAGALHAGSGGLFDITSGVLRRAWDFRRPVLPAQAALDALLPLVGWRHVERADGAIRLAQAGMEIDFGGFGKEYAADRAAALLLAGGVRHGYVNLGGDLRIIGPQPDGAAWSIGVQDPRDAAGLAAAIPIASGALATSGDYERFIDVAGTRYCHVLDPRSGMPVSQWRSVSVLGPLAIAAGSCSTIAMLMQEDGLAFLDQSGMAYLAIDQQGQCFRKDV</sequence>
<dbReference type="GO" id="GO:0016740">
    <property type="term" value="F:transferase activity"/>
    <property type="evidence" value="ECO:0007669"/>
    <property type="project" value="UniProtKB-KW"/>
</dbReference>
<dbReference type="PANTHER" id="PTHR30040:SF2">
    <property type="entry name" value="FAD:PROTEIN FMN TRANSFERASE"/>
    <property type="match status" value="1"/>
</dbReference>
<dbReference type="EMBL" id="WHJF01000028">
    <property type="protein sequence ID" value="NHZ63179.1"/>
    <property type="molecule type" value="Genomic_DNA"/>
</dbReference>
<dbReference type="InterPro" id="IPR024932">
    <property type="entry name" value="ApbE"/>
</dbReference>
<evidence type="ECO:0000256" key="4">
    <source>
        <dbReference type="ARBA" id="ARBA00022630"/>
    </source>
</evidence>
<comment type="catalytic activity">
    <reaction evidence="10 11">
        <text>L-threonyl-[protein] + FAD = FMN-L-threonyl-[protein] + AMP + H(+)</text>
        <dbReference type="Rhea" id="RHEA:36847"/>
        <dbReference type="Rhea" id="RHEA-COMP:11060"/>
        <dbReference type="Rhea" id="RHEA-COMP:11061"/>
        <dbReference type="ChEBI" id="CHEBI:15378"/>
        <dbReference type="ChEBI" id="CHEBI:30013"/>
        <dbReference type="ChEBI" id="CHEBI:57692"/>
        <dbReference type="ChEBI" id="CHEBI:74257"/>
        <dbReference type="ChEBI" id="CHEBI:456215"/>
        <dbReference type="EC" id="2.7.1.180"/>
    </reaction>
</comment>
<evidence type="ECO:0000256" key="7">
    <source>
        <dbReference type="ARBA" id="ARBA00022827"/>
    </source>
</evidence>
<keyword evidence="13" id="KW-1185">Reference proteome</keyword>
<dbReference type="Gene3D" id="3.10.520.10">
    <property type="entry name" value="ApbE-like domains"/>
    <property type="match status" value="1"/>
</dbReference>
<gene>
    <name evidence="12" type="ORF">F1735_12835</name>
</gene>
<keyword evidence="8 11" id="KW-0460">Magnesium</keyword>
<evidence type="ECO:0000313" key="12">
    <source>
        <dbReference type="EMBL" id="NHZ63179.1"/>
    </source>
</evidence>
<evidence type="ECO:0000256" key="6">
    <source>
        <dbReference type="ARBA" id="ARBA00022723"/>
    </source>
</evidence>
<evidence type="ECO:0000256" key="11">
    <source>
        <dbReference type="PIRNR" id="PIRNR006268"/>
    </source>
</evidence>
<dbReference type="EC" id="2.7.1.180" evidence="2 11"/>
<evidence type="ECO:0000256" key="5">
    <source>
        <dbReference type="ARBA" id="ARBA00022679"/>
    </source>
</evidence>